<protein>
    <submittedName>
        <fullName evidence="1">Uncharacterized protein</fullName>
    </submittedName>
</protein>
<dbReference type="GeneID" id="19150468"/>
<dbReference type="KEGG" id="bze:COCCADRAFT_6558"/>
<reference evidence="1 2" key="1">
    <citation type="journal article" date="2013" name="PLoS Genet.">
        <title>Comparative genome structure, secondary metabolite, and effector coding capacity across Cochliobolus pathogens.</title>
        <authorList>
            <person name="Condon B.J."/>
            <person name="Leng Y."/>
            <person name="Wu D."/>
            <person name="Bushley K.E."/>
            <person name="Ohm R.A."/>
            <person name="Otillar R."/>
            <person name="Martin J."/>
            <person name="Schackwitz W."/>
            <person name="Grimwood J."/>
            <person name="MohdZainudin N."/>
            <person name="Xue C."/>
            <person name="Wang R."/>
            <person name="Manning V.A."/>
            <person name="Dhillon B."/>
            <person name="Tu Z.J."/>
            <person name="Steffenson B.J."/>
            <person name="Salamov A."/>
            <person name="Sun H."/>
            <person name="Lowry S."/>
            <person name="LaButti K."/>
            <person name="Han J."/>
            <person name="Copeland A."/>
            <person name="Lindquist E."/>
            <person name="Barry K."/>
            <person name="Schmutz J."/>
            <person name="Baker S.E."/>
            <person name="Ciuffetti L.M."/>
            <person name="Grigoriev I.V."/>
            <person name="Zhong S."/>
            <person name="Turgeon B.G."/>
        </authorList>
    </citation>
    <scope>NUCLEOTIDE SEQUENCE [LARGE SCALE GENOMIC DNA]</scope>
    <source>
        <strain evidence="1 2">26-R-13</strain>
    </source>
</reference>
<dbReference type="AlphaFoldDB" id="W6Y0R5"/>
<dbReference type="Proteomes" id="UP000053841">
    <property type="component" value="Unassembled WGS sequence"/>
</dbReference>
<dbReference type="EMBL" id="KI964658">
    <property type="protein sequence ID" value="EUC31573.1"/>
    <property type="molecule type" value="Genomic_DNA"/>
</dbReference>
<gene>
    <name evidence="1" type="ORF">COCCADRAFT_6558</name>
</gene>
<keyword evidence="2" id="KW-1185">Reference proteome</keyword>
<organism evidence="1 2">
    <name type="scientific">Cochliobolus carbonum (strain 26-R-13)</name>
    <name type="common">Maize leaf spot fungus</name>
    <name type="synonym">Bipolaris zeicola</name>
    <dbReference type="NCBI Taxonomy" id="930089"/>
    <lineage>
        <taxon>Eukaryota</taxon>
        <taxon>Fungi</taxon>
        <taxon>Dikarya</taxon>
        <taxon>Ascomycota</taxon>
        <taxon>Pezizomycotina</taxon>
        <taxon>Dothideomycetes</taxon>
        <taxon>Pleosporomycetidae</taxon>
        <taxon>Pleosporales</taxon>
        <taxon>Pleosporineae</taxon>
        <taxon>Pleosporaceae</taxon>
        <taxon>Bipolaris</taxon>
    </lineage>
</organism>
<evidence type="ECO:0000313" key="1">
    <source>
        <dbReference type="EMBL" id="EUC31573.1"/>
    </source>
</evidence>
<evidence type="ECO:0000313" key="2">
    <source>
        <dbReference type="Proteomes" id="UP000053841"/>
    </source>
</evidence>
<dbReference type="RefSeq" id="XP_007714119.1">
    <property type="nucleotide sequence ID" value="XM_007715929.1"/>
</dbReference>
<dbReference type="HOGENOM" id="CLU_874322_0_0_1"/>
<sequence length="318" mass="36061">MKQNFDADAIKQAIAEIMSGPEDSEDTASIKTFYTASSIPYMERQMWRKIERALRGRFTAEFVRDNYALIVDTVEETVWENSIPRRGDTTTPAQIVAIESALASTKTPTSYRSDRLSTLAGVIDEGAEGTAMASQTERRVSDLPLAQHIPEMGEYGPSASWKVPPNSPIISLDSNFYEDILDFPVPLRHTHGSLSSTSSVTSPRFTRILFPQSRYKKFLRTIDISFQDKSIRKWSVYVIGTVLFDIQCDDNLFTSRFLNESCVEWQHCEDYTSSSEISGTEMNFLGEVQGRWHVVKSSDRDNLRPNYEITTFKVIDCP</sequence>
<dbReference type="OrthoDB" id="3690107at2759"/>
<accession>W6Y0R5</accession>
<proteinExistence type="predicted"/>
<name>W6Y0R5_COCC2</name>